<keyword evidence="2" id="KW-1185">Reference proteome</keyword>
<evidence type="ECO:0000313" key="2">
    <source>
        <dbReference type="Proteomes" id="UP000256269"/>
    </source>
</evidence>
<reference evidence="1 2" key="1">
    <citation type="submission" date="2018-08" db="EMBL/GenBank/DDBJ databases">
        <title>Genomic Encyclopedia of Archaeal and Bacterial Type Strains, Phase II (KMG-II): from individual species to whole genera.</title>
        <authorList>
            <person name="Goeker M."/>
        </authorList>
    </citation>
    <scope>NUCLEOTIDE SEQUENCE [LARGE SCALE GENOMIC DNA]</scope>
    <source>
        <strain evidence="1 2">DSM 45791</strain>
    </source>
</reference>
<comment type="caution">
    <text evidence="1">The sequence shown here is derived from an EMBL/GenBank/DDBJ whole genome shotgun (WGS) entry which is preliminary data.</text>
</comment>
<dbReference type="EMBL" id="QUNO01000004">
    <property type="protein sequence ID" value="REH50062.1"/>
    <property type="molecule type" value="Genomic_DNA"/>
</dbReference>
<gene>
    <name evidence="1" type="ORF">BCF44_104330</name>
</gene>
<organism evidence="1 2">
    <name type="scientific">Kutzneria buriramensis</name>
    <dbReference type="NCBI Taxonomy" id="1045776"/>
    <lineage>
        <taxon>Bacteria</taxon>
        <taxon>Bacillati</taxon>
        <taxon>Actinomycetota</taxon>
        <taxon>Actinomycetes</taxon>
        <taxon>Pseudonocardiales</taxon>
        <taxon>Pseudonocardiaceae</taxon>
        <taxon>Kutzneria</taxon>
    </lineage>
</organism>
<dbReference type="Proteomes" id="UP000256269">
    <property type="component" value="Unassembled WGS sequence"/>
</dbReference>
<accession>A0A3E0HU38</accession>
<evidence type="ECO:0000313" key="1">
    <source>
        <dbReference type="EMBL" id="REH50062.1"/>
    </source>
</evidence>
<dbReference type="RefSeq" id="WP_116174588.1">
    <property type="nucleotide sequence ID" value="NZ_CP144375.1"/>
</dbReference>
<name>A0A3E0HU38_9PSEU</name>
<sequence>MTDNHWSTRAALELDVAAAFVYVEKPERAVRQGGRRLAFSSEVWWEPPDGVGYRRSVYSPESLPGDDFVPAG</sequence>
<protein>
    <submittedName>
        <fullName evidence="1">Uncharacterized protein</fullName>
    </submittedName>
</protein>
<dbReference type="OrthoDB" id="5209889at2"/>
<dbReference type="AlphaFoldDB" id="A0A3E0HU38"/>
<proteinExistence type="predicted"/>